<gene>
    <name evidence="2" type="ORF">J2Z70_001600</name>
</gene>
<dbReference type="CDD" id="cd05244">
    <property type="entry name" value="BVR-B_like_SDR_a"/>
    <property type="match status" value="1"/>
</dbReference>
<accession>A0ABS4NPZ1</accession>
<dbReference type="EMBL" id="JAGGLV010000004">
    <property type="protein sequence ID" value="MBP2111459.1"/>
    <property type="molecule type" value="Genomic_DNA"/>
</dbReference>
<dbReference type="Proteomes" id="UP000773462">
    <property type="component" value="Unassembled WGS sequence"/>
</dbReference>
<dbReference type="InterPro" id="IPR051606">
    <property type="entry name" value="Polyketide_Oxido-like"/>
</dbReference>
<evidence type="ECO:0000259" key="1">
    <source>
        <dbReference type="Pfam" id="PF13460"/>
    </source>
</evidence>
<reference evidence="2 3" key="1">
    <citation type="submission" date="2021-03" db="EMBL/GenBank/DDBJ databases">
        <title>Genomic Encyclopedia of Type Strains, Phase IV (KMG-IV): sequencing the most valuable type-strain genomes for metagenomic binning, comparative biology and taxonomic classification.</title>
        <authorList>
            <person name="Goeker M."/>
        </authorList>
    </citation>
    <scope>NUCLEOTIDE SEQUENCE [LARGE SCALE GENOMIC DNA]</scope>
    <source>
        <strain evidence="2 3">DSM 101953</strain>
    </source>
</reference>
<evidence type="ECO:0000313" key="3">
    <source>
        <dbReference type="Proteomes" id="UP000773462"/>
    </source>
</evidence>
<dbReference type="PANTHER" id="PTHR43355:SF2">
    <property type="entry name" value="FLAVIN REDUCTASE (NADPH)"/>
    <property type="match status" value="1"/>
</dbReference>
<dbReference type="Gene3D" id="3.40.50.720">
    <property type="entry name" value="NAD(P)-binding Rossmann-like Domain"/>
    <property type="match status" value="1"/>
</dbReference>
<feature type="domain" description="NAD(P)-binding" evidence="1">
    <location>
        <begin position="7"/>
        <end position="193"/>
    </location>
</feature>
<name>A0ABS4NPZ1_9BACL</name>
<protein>
    <submittedName>
        <fullName evidence="2">NADH-flavin reductase</fullName>
    </submittedName>
</protein>
<evidence type="ECO:0000313" key="2">
    <source>
        <dbReference type="EMBL" id="MBP2111459.1"/>
    </source>
</evidence>
<keyword evidence="3" id="KW-1185">Reference proteome</keyword>
<dbReference type="InterPro" id="IPR016040">
    <property type="entry name" value="NAD(P)-bd_dom"/>
</dbReference>
<dbReference type="InterPro" id="IPR036291">
    <property type="entry name" value="NAD(P)-bd_dom_sf"/>
</dbReference>
<dbReference type="Pfam" id="PF13460">
    <property type="entry name" value="NAD_binding_10"/>
    <property type="match status" value="1"/>
</dbReference>
<sequence length="206" mass="22704">MNILILGATGRVGSNIVTHALQDGHHVKVLVRTPEKVHPLHANLTIIEGNVINQEDVARAVQGNDVVISALNTDGTTTLTDSMPFIIEAMYQEGIERIITVGTAGILQSELSPELLRYQSSESKRRSTRAAEEHEQAYRLLERSTLKWTIVCPTALVEGERMGTYRVRRDILPGGGTEISVADTAEFTYSQIDTSDFIRSRVGIAY</sequence>
<proteinExistence type="predicted"/>
<comment type="caution">
    <text evidence="2">The sequence shown here is derived from an EMBL/GenBank/DDBJ whole genome shotgun (WGS) entry which is preliminary data.</text>
</comment>
<dbReference type="RefSeq" id="WP_209871240.1">
    <property type="nucleotide sequence ID" value="NZ_JAGGLV010000004.1"/>
</dbReference>
<dbReference type="SUPFAM" id="SSF51735">
    <property type="entry name" value="NAD(P)-binding Rossmann-fold domains"/>
    <property type="match status" value="1"/>
</dbReference>
<dbReference type="PANTHER" id="PTHR43355">
    <property type="entry name" value="FLAVIN REDUCTASE (NADPH)"/>
    <property type="match status" value="1"/>
</dbReference>
<organism evidence="2 3">
    <name type="scientific">Paenibacillus silagei</name>
    <dbReference type="NCBI Taxonomy" id="1670801"/>
    <lineage>
        <taxon>Bacteria</taxon>
        <taxon>Bacillati</taxon>
        <taxon>Bacillota</taxon>
        <taxon>Bacilli</taxon>
        <taxon>Bacillales</taxon>
        <taxon>Paenibacillaceae</taxon>
        <taxon>Paenibacillus</taxon>
    </lineage>
</organism>